<protein>
    <submittedName>
        <fullName evidence="2">Predicted protein</fullName>
    </submittedName>
</protein>
<feature type="compositionally biased region" description="Low complexity" evidence="1">
    <location>
        <begin position="53"/>
        <end position="62"/>
    </location>
</feature>
<proteinExistence type="evidence at transcript level"/>
<feature type="region of interest" description="Disordered" evidence="1">
    <location>
        <begin position="324"/>
        <end position="357"/>
    </location>
</feature>
<feature type="non-terminal residue" evidence="2">
    <location>
        <position position="1"/>
    </location>
</feature>
<feature type="compositionally biased region" description="Polar residues" evidence="1">
    <location>
        <begin position="76"/>
        <end position="97"/>
    </location>
</feature>
<dbReference type="AlphaFoldDB" id="F2CUT1"/>
<name>F2CUT1_HORVV</name>
<evidence type="ECO:0000313" key="2">
    <source>
        <dbReference type="EMBL" id="BAJ86602.1"/>
    </source>
</evidence>
<reference evidence="2" key="1">
    <citation type="journal article" date="2011" name="Plant Physiol.">
        <title>Comprehensive sequence analysis of 24,783 barley full-length cDNAs derived from 12 clone libraries.</title>
        <authorList>
            <person name="Matsumoto T."/>
            <person name="Tanaka T."/>
            <person name="Sakai H."/>
            <person name="Amano N."/>
            <person name="Kanamori H."/>
            <person name="Kurita K."/>
            <person name="Kikuta A."/>
            <person name="Kamiya K."/>
            <person name="Yamamoto M."/>
            <person name="Ikawa H."/>
            <person name="Fujii N."/>
            <person name="Hori K."/>
            <person name="Itoh T."/>
            <person name="Sato K."/>
        </authorList>
    </citation>
    <scope>NUCLEOTIDE SEQUENCE</scope>
    <source>
        <tissue evidence="2">Shoot</tissue>
    </source>
</reference>
<feature type="compositionally biased region" description="Pro residues" evidence="1">
    <location>
        <begin position="38"/>
        <end position="52"/>
    </location>
</feature>
<feature type="compositionally biased region" description="Polar residues" evidence="1">
    <location>
        <begin position="1"/>
        <end position="11"/>
    </location>
</feature>
<sequence>HGSSRLHSLTGKTGPDRFDPGKTDSLSPSGPDREKKPPSPPKRAHPAPPPRLPLTATTATPRRPLPPPHRNHRSPTAQLTHSPQTSPPRNTTEQRSGNDAAKPGIGGAGAGQHQAAPHGGHGGRGAGTGGGEEAEAGLLPERQLREPGGGPVERVAPVPRRRLGRHGRLRRPPRRLLLRLAPRRLLRRRQAGAAPFPGVLLRRFPLPRHAFGHVCRRRRRRGGGGHGVHGRGGGRGRGQGEALPWGEAAAVGQVRGGDPGPGQERRPRVTRHLRHRRGRGRRLRPRRVPHARLPRAPQLPAPHRLRDRRRLAHERCGLLPLAVAATSVRPPSRRPRTRPRQGPRKGGKGARPRPLPWPWRWCCRPPS</sequence>
<organism evidence="2">
    <name type="scientific">Hordeum vulgare subsp. vulgare</name>
    <name type="common">Domesticated barley</name>
    <dbReference type="NCBI Taxonomy" id="112509"/>
    <lineage>
        <taxon>Eukaryota</taxon>
        <taxon>Viridiplantae</taxon>
        <taxon>Streptophyta</taxon>
        <taxon>Embryophyta</taxon>
        <taxon>Tracheophyta</taxon>
        <taxon>Spermatophyta</taxon>
        <taxon>Magnoliopsida</taxon>
        <taxon>Liliopsida</taxon>
        <taxon>Poales</taxon>
        <taxon>Poaceae</taxon>
        <taxon>BOP clade</taxon>
        <taxon>Pooideae</taxon>
        <taxon>Triticodae</taxon>
        <taxon>Triticeae</taxon>
        <taxon>Hordeinae</taxon>
        <taxon>Hordeum</taxon>
    </lineage>
</organism>
<dbReference type="EMBL" id="AK355383">
    <property type="protein sequence ID" value="BAJ86602.1"/>
    <property type="molecule type" value="mRNA"/>
</dbReference>
<feature type="compositionally biased region" description="Gly residues" evidence="1">
    <location>
        <begin position="119"/>
        <end position="131"/>
    </location>
</feature>
<feature type="compositionally biased region" description="Basic residues" evidence="1">
    <location>
        <begin position="331"/>
        <end position="351"/>
    </location>
</feature>
<feature type="compositionally biased region" description="Basic residues" evidence="1">
    <location>
        <begin position="215"/>
        <end position="234"/>
    </location>
</feature>
<evidence type="ECO:0000256" key="1">
    <source>
        <dbReference type="SAM" id="MobiDB-lite"/>
    </source>
</evidence>
<accession>F2CUT1</accession>
<feature type="compositionally biased region" description="Basic residues" evidence="1">
    <location>
        <begin position="159"/>
        <end position="170"/>
    </location>
</feature>
<feature type="compositionally biased region" description="Basic residues" evidence="1">
    <location>
        <begin position="268"/>
        <end position="293"/>
    </location>
</feature>
<feature type="region of interest" description="Disordered" evidence="1">
    <location>
        <begin position="215"/>
        <end position="306"/>
    </location>
</feature>
<feature type="region of interest" description="Disordered" evidence="1">
    <location>
        <begin position="1"/>
        <end position="170"/>
    </location>
</feature>